<reference evidence="2 3" key="1">
    <citation type="submission" date="2020-03" db="EMBL/GenBank/DDBJ databases">
        <title>Genomic Encyclopedia of Type Strains, Phase IV (KMG-IV): sequencing the most valuable type-strain genomes for metagenomic binning, comparative biology and taxonomic classification.</title>
        <authorList>
            <person name="Goeker M."/>
        </authorList>
    </citation>
    <scope>NUCLEOTIDE SEQUENCE [LARGE SCALE GENOMIC DNA]</scope>
    <source>
        <strain evidence="2 3">DSM 4733</strain>
    </source>
</reference>
<keyword evidence="1" id="KW-0732">Signal</keyword>
<dbReference type="EMBL" id="JAASQV010000002">
    <property type="protein sequence ID" value="NIJ65631.1"/>
    <property type="molecule type" value="Genomic_DNA"/>
</dbReference>
<name>A0A7X5V0G7_9SPHN</name>
<accession>A0A7X5V0G7</accession>
<keyword evidence="3" id="KW-1185">Reference proteome</keyword>
<comment type="caution">
    <text evidence="2">The sequence shown here is derived from an EMBL/GenBank/DDBJ whole genome shotgun (WGS) entry which is preliminary data.</text>
</comment>
<sequence>MRTRASGAFIAALLLPATAQAQAVKLAPGEEAAFSLDGRAPGEVRRAPATPTPFEVAVGREFAGLTPPKAPVPEAAPLPNDAGLPPMPVPDPGKLRFRFLLVPGAGHALLIVHNGYRQALLYRARIWAKGGNGPTDVCLVMPGKPGIEHWPYAIAAIEVSAFELVDWKPEDGVPCK</sequence>
<gene>
    <name evidence="2" type="ORF">FHR20_002593</name>
</gene>
<feature type="signal peptide" evidence="1">
    <location>
        <begin position="1"/>
        <end position="21"/>
    </location>
</feature>
<dbReference type="AlphaFoldDB" id="A0A7X5V0G7"/>
<proteinExistence type="predicted"/>
<organism evidence="2 3">
    <name type="scientific">Sphingomonas leidyi</name>
    <dbReference type="NCBI Taxonomy" id="68569"/>
    <lineage>
        <taxon>Bacteria</taxon>
        <taxon>Pseudomonadati</taxon>
        <taxon>Pseudomonadota</taxon>
        <taxon>Alphaproteobacteria</taxon>
        <taxon>Sphingomonadales</taxon>
        <taxon>Sphingomonadaceae</taxon>
        <taxon>Sphingomonas</taxon>
    </lineage>
</organism>
<feature type="chain" id="PRO_5030912254" evidence="1">
    <location>
        <begin position="22"/>
        <end position="176"/>
    </location>
</feature>
<evidence type="ECO:0000313" key="3">
    <source>
        <dbReference type="Proteomes" id="UP000564677"/>
    </source>
</evidence>
<protein>
    <submittedName>
        <fullName evidence="2">Uncharacterized protein</fullName>
    </submittedName>
</protein>
<evidence type="ECO:0000313" key="2">
    <source>
        <dbReference type="EMBL" id="NIJ65631.1"/>
    </source>
</evidence>
<dbReference type="RefSeq" id="WP_167299995.1">
    <property type="nucleotide sequence ID" value="NZ_JAASQV010000002.1"/>
</dbReference>
<dbReference type="Proteomes" id="UP000564677">
    <property type="component" value="Unassembled WGS sequence"/>
</dbReference>
<evidence type="ECO:0000256" key="1">
    <source>
        <dbReference type="SAM" id="SignalP"/>
    </source>
</evidence>